<dbReference type="GO" id="GO:0006351">
    <property type="term" value="P:DNA-templated transcription"/>
    <property type="evidence" value="ECO:0007669"/>
    <property type="project" value="InterPro"/>
</dbReference>
<organism evidence="8 9">
    <name type="scientific">Lineolata rhizophorae</name>
    <dbReference type="NCBI Taxonomy" id="578093"/>
    <lineage>
        <taxon>Eukaryota</taxon>
        <taxon>Fungi</taxon>
        <taxon>Dikarya</taxon>
        <taxon>Ascomycota</taxon>
        <taxon>Pezizomycotina</taxon>
        <taxon>Dothideomycetes</taxon>
        <taxon>Dothideomycetes incertae sedis</taxon>
        <taxon>Lineolatales</taxon>
        <taxon>Lineolataceae</taxon>
        <taxon>Lineolata</taxon>
    </lineage>
</organism>
<dbReference type="Pfam" id="PF04082">
    <property type="entry name" value="Fungal_trans"/>
    <property type="match status" value="1"/>
</dbReference>
<evidence type="ECO:0000313" key="8">
    <source>
        <dbReference type="EMBL" id="KAF2459632.1"/>
    </source>
</evidence>
<accession>A0A6A6P7A3</accession>
<proteinExistence type="predicted"/>
<protein>
    <recommendedName>
        <fullName evidence="7">Zn(2)-C6 fungal-type domain-containing protein</fullName>
    </recommendedName>
</protein>
<dbReference type="EMBL" id="MU001675">
    <property type="protein sequence ID" value="KAF2459632.1"/>
    <property type="molecule type" value="Genomic_DNA"/>
</dbReference>
<dbReference type="InterPro" id="IPR050815">
    <property type="entry name" value="TF_fung"/>
</dbReference>
<dbReference type="Gene3D" id="4.10.240.10">
    <property type="entry name" value="Zn(2)-C6 fungal-type DNA-binding domain"/>
    <property type="match status" value="1"/>
</dbReference>
<dbReference type="PANTHER" id="PTHR47338:SF16">
    <property type="entry name" value="TRANSCRIPTION FACTOR, PUTATIVE (AFU_ORTHOLOGUE AFUA_2G09360)-RELATED"/>
    <property type="match status" value="1"/>
</dbReference>
<dbReference type="GO" id="GO:0005634">
    <property type="term" value="C:nucleus"/>
    <property type="evidence" value="ECO:0007669"/>
    <property type="project" value="UniProtKB-SubCell"/>
</dbReference>
<evidence type="ECO:0000313" key="9">
    <source>
        <dbReference type="Proteomes" id="UP000799766"/>
    </source>
</evidence>
<evidence type="ECO:0000256" key="2">
    <source>
        <dbReference type="ARBA" id="ARBA00022723"/>
    </source>
</evidence>
<keyword evidence="5" id="KW-0539">Nucleus</keyword>
<dbReference type="GO" id="GO:0003677">
    <property type="term" value="F:DNA binding"/>
    <property type="evidence" value="ECO:0007669"/>
    <property type="project" value="InterPro"/>
</dbReference>
<keyword evidence="4" id="KW-0804">Transcription</keyword>
<dbReference type="OrthoDB" id="1924787at2759"/>
<dbReference type="CDD" id="cd12148">
    <property type="entry name" value="fungal_TF_MHR"/>
    <property type="match status" value="1"/>
</dbReference>
<feature type="domain" description="Zn(2)-C6 fungal-type" evidence="7">
    <location>
        <begin position="6"/>
        <end position="38"/>
    </location>
</feature>
<dbReference type="CDD" id="cd00067">
    <property type="entry name" value="GAL4"/>
    <property type="match status" value="1"/>
</dbReference>
<evidence type="ECO:0000256" key="6">
    <source>
        <dbReference type="SAM" id="MobiDB-lite"/>
    </source>
</evidence>
<evidence type="ECO:0000256" key="1">
    <source>
        <dbReference type="ARBA" id="ARBA00004123"/>
    </source>
</evidence>
<reference evidence="8" key="1">
    <citation type="journal article" date="2020" name="Stud. Mycol.">
        <title>101 Dothideomycetes genomes: a test case for predicting lifestyles and emergence of pathogens.</title>
        <authorList>
            <person name="Haridas S."/>
            <person name="Albert R."/>
            <person name="Binder M."/>
            <person name="Bloem J."/>
            <person name="Labutti K."/>
            <person name="Salamov A."/>
            <person name="Andreopoulos B."/>
            <person name="Baker S."/>
            <person name="Barry K."/>
            <person name="Bills G."/>
            <person name="Bluhm B."/>
            <person name="Cannon C."/>
            <person name="Castanera R."/>
            <person name="Culley D."/>
            <person name="Daum C."/>
            <person name="Ezra D."/>
            <person name="Gonzalez J."/>
            <person name="Henrissat B."/>
            <person name="Kuo A."/>
            <person name="Liang C."/>
            <person name="Lipzen A."/>
            <person name="Lutzoni F."/>
            <person name="Magnuson J."/>
            <person name="Mondo S."/>
            <person name="Nolan M."/>
            <person name="Ohm R."/>
            <person name="Pangilinan J."/>
            <person name="Park H.-J."/>
            <person name="Ramirez L."/>
            <person name="Alfaro M."/>
            <person name="Sun H."/>
            <person name="Tritt A."/>
            <person name="Yoshinaga Y."/>
            <person name="Zwiers L.-H."/>
            <person name="Turgeon B."/>
            <person name="Goodwin S."/>
            <person name="Spatafora J."/>
            <person name="Crous P."/>
            <person name="Grigoriev I."/>
        </authorList>
    </citation>
    <scope>NUCLEOTIDE SEQUENCE</scope>
    <source>
        <strain evidence="8">ATCC 16933</strain>
    </source>
</reference>
<dbReference type="PANTHER" id="PTHR47338">
    <property type="entry name" value="ZN(II)2CYS6 TRANSCRIPTION FACTOR (EUROFUNG)-RELATED"/>
    <property type="match status" value="1"/>
</dbReference>
<name>A0A6A6P7A3_9PEZI</name>
<evidence type="ECO:0000259" key="7">
    <source>
        <dbReference type="PROSITE" id="PS50048"/>
    </source>
</evidence>
<dbReference type="AlphaFoldDB" id="A0A6A6P7A3"/>
<dbReference type="InterPro" id="IPR007219">
    <property type="entry name" value="XnlR_reg_dom"/>
</dbReference>
<evidence type="ECO:0000256" key="3">
    <source>
        <dbReference type="ARBA" id="ARBA00023015"/>
    </source>
</evidence>
<dbReference type="SMART" id="SM00066">
    <property type="entry name" value="GAL4"/>
    <property type="match status" value="1"/>
</dbReference>
<dbReference type="SUPFAM" id="SSF57701">
    <property type="entry name" value="Zn2/Cys6 DNA-binding domain"/>
    <property type="match status" value="1"/>
</dbReference>
<keyword evidence="3" id="KW-0805">Transcription regulation</keyword>
<evidence type="ECO:0000256" key="5">
    <source>
        <dbReference type="ARBA" id="ARBA00023242"/>
    </source>
</evidence>
<sequence>MKVAKACKQCRTSKRKCSLMEGRGSCAPCAQRKLQCSLASQTGRESSRLHRPILPQKADSTASTSGDLDDISSEVCDDLVDLYLRLIHDKPHTLFHPRTIRERIQRGTAPKGIVYCIMALGGRFSRDSQIVARVPEFSSKARSLVKANIDDISLESIQATILLGNIIGADGDHDAASLFFGEAFRGVLVALEYSNFHVGVAIKTAQILHLPDRSADDDAIEMETKLRTWWTLYMIDNWASAGLGLPRQFPTSTPYPAPMWEKHFYDLHPGEVVNDRHLAKPDLWAHMLTLTRIFGQVQDLHRNHVAGKLTDFDVDAATQNLADELDLYARELPLEIQLNRETLAQHARIGLGQAFVALHLGYHHYATLLYFHYLNLDLEQTATVKKFASQCKHHAVAYSDLLRASTEQKGCEAVYFIVSHMTVVSSAVLLHTLLFGHESDLPLTRERLARNFQVLISLRKYWPAVAVMIDRLSTFQNMCMWSVDPNTHRVDNWTVKFLLEHALPIEDKNIEVTTLVIDNVRLTERRGFAQRALSTLFSNHTT</sequence>
<dbReference type="Pfam" id="PF00172">
    <property type="entry name" value="Zn_clus"/>
    <property type="match status" value="1"/>
</dbReference>
<comment type="subcellular location">
    <subcellularLocation>
        <location evidence="1">Nucleus</location>
    </subcellularLocation>
</comment>
<dbReference type="InterPro" id="IPR036864">
    <property type="entry name" value="Zn2-C6_fun-type_DNA-bd_sf"/>
</dbReference>
<gene>
    <name evidence="8" type="ORF">BDY21DRAFT_338784</name>
</gene>
<keyword evidence="9" id="KW-1185">Reference proteome</keyword>
<dbReference type="GO" id="GO:0008270">
    <property type="term" value="F:zinc ion binding"/>
    <property type="evidence" value="ECO:0007669"/>
    <property type="project" value="InterPro"/>
</dbReference>
<dbReference type="SMART" id="SM00906">
    <property type="entry name" value="Fungal_trans"/>
    <property type="match status" value="1"/>
</dbReference>
<dbReference type="InterPro" id="IPR001138">
    <property type="entry name" value="Zn2Cys6_DnaBD"/>
</dbReference>
<dbReference type="PROSITE" id="PS00463">
    <property type="entry name" value="ZN2_CY6_FUNGAL_1"/>
    <property type="match status" value="1"/>
</dbReference>
<evidence type="ECO:0000256" key="4">
    <source>
        <dbReference type="ARBA" id="ARBA00023163"/>
    </source>
</evidence>
<dbReference type="Proteomes" id="UP000799766">
    <property type="component" value="Unassembled WGS sequence"/>
</dbReference>
<dbReference type="PROSITE" id="PS50048">
    <property type="entry name" value="ZN2_CY6_FUNGAL_2"/>
    <property type="match status" value="1"/>
</dbReference>
<dbReference type="GO" id="GO:0000981">
    <property type="term" value="F:DNA-binding transcription factor activity, RNA polymerase II-specific"/>
    <property type="evidence" value="ECO:0007669"/>
    <property type="project" value="InterPro"/>
</dbReference>
<keyword evidence="2" id="KW-0479">Metal-binding</keyword>
<feature type="region of interest" description="Disordered" evidence="6">
    <location>
        <begin position="47"/>
        <end position="67"/>
    </location>
</feature>